<dbReference type="InterPro" id="IPR015854">
    <property type="entry name" value="ABC_transpr_LolD-like"/>
</dbReference>
<dbReference type="InterPro" id="IPR003439">
    <property type="entry name" value="ABC_transporter-like_ATP-bd"/>
</dbReference>
<dbReference type="InterPro" id="IPR017911">
    <property type="entry name" value="MacB-like_ATP-bd"/>
</dbReference>
<dbReference type="CDD" id="cd03255">
    <property type="entry name" value="ABC_MJ0796_LolCDE_FtsE"/>
    <property type="match status" value="1"/>
</dbReference>
<dbReference type="PANTHER" id="PTHR24220">
    <property type="entry name" value="IMPORT ATP-BINDING PROTEIN"/>
    <property type="match status" value="1"/>
</dbReference>
<evidence type="ECO:0000256" key="2">
    <source>
        <dbReference type="ARBA" id="ARBA00022448"/>
    </source>
</evidence>
<evidence type="ECO:0000256" key="3">
    <source>
        <dbReference type="ARBA" id="ARBA00022741"/>
    </source>
</evidence>
<evidence type="ECO:0000256" key="5">
    <source>
        <dbReference type="ARBA" id="ARBA00049360"/>
    </source>
</evidence>
<evidence type="ECO:0000259" key="7">
    <source>
        <dbReference type="PROSITE" id="PS50893"/>
    </source>
</evidence>
<dbReference type="PROSITE" id="PS50893">
    <property type="entry name" value="ABC_TRANSPORTER_2"/>
    <property type="match status" value="1"/>
</dbReference>
<name>A0A940SU45_9ENTE</name>
<proteinExistence type="inferred from homology"/>
<comment type="function">
    <text evidence="6">Part of the ABC transporter FtsEX involved in cellular division. Has ATPase activity. Essential for cell division and viability.</text>
</comment>
<dbReference type="GO" id="GO:0005886">
    <property type="term" value="C:plasma membrane"/>
    <property type="evidence" value="ECO:0007669"/>
    <property type="project" value="TreeGrafter"/>
</dbReference>
<keyword evidence="3" id="KW-0547">Nucleotide-binding</keyword>
<dbReference type="GO" id="GO:0022857">
    <property type="term" value="F:transmembrane transporter activity"/>
    <property type="evidence" value="ECO:0007669"/>
    <property type="project" value="TreeGrafter"/>
</dbReference>
<organism evidence="8 9">
    <name type="scientific">Vagococcus allomyrinae</name>
    <dbReference type="NCBI Taxonomy" id="2794353"/>
    <lineage>
        <taxon>Bacteria</taxon>
        <taxon>Bacillati</taxon>
        <taxon>Bacillota</taxon>
        <taxon>Bacilli</taxon>
        <taxon>Lactobacillales</taxon>
        <taxon>Enterococcaceae</taxon>
        <taxon>Vagococcus</taxon>
    </lineage>
</organism>
<evidence type="ECO:0000256" key="1">
    <source>
        <dbReference type="ARBA" id="ARBA00005417"/>
    </source>
</evidence>
<dbReference type="InterPro" id="IPR003593">
    <property type="entry name" value="AAA+_ATPase"/>
</dbReference>
<dbReference type="PROSITE" id="PS00211">
    <property type="entry name" value="ABC_TRANSPORTER_1"/>
    <property type="match status" value="1"/>
</dbReference>
<evidence type="ECO:0000313" key="8">
    <source>
        <dbReference type="EMBL" id="MBP1039701.1"/>
    </source>
</evidence>
<keyword evidence="2" id="KW-0813">Transport</keyword>
<comment type="similarity">
    <text evidence="1">Belongs to the ABC transporter superfamily.</text>
</comment>
<feature type="domain" description="ABC transporter" evidence="7">
    <location>
        <begin position="2"/>
        <end position="236"/>
    </location>
</feature>
<evidence type="ECO:0000313" key="9">
    <source>
        <dbReference type="Proteomes" id="UP000674938"/>
    </source>
</evidence>
<dbReference type="AlphaFoldDB" id="A0A940SU45"/>
<dbReference type="EMBL" id="JAEEGA010000001">
    <property type="protein sequence ID" value="MBP1039701.1"/>
    <property type="molecule type" value="Genomic_DNA"/>
</dbReference>
<dbReference type="InterPro" id="IPR017871">
    <property type="entry name" value="ABC_transporter-like_CS"/>
</dbReference>
<evidence type="ECO:0000256" key="6">
    <source>
        <dbReference type="ARBA" id="ARBA00055994"/>
    </source>
</evidence>
<comment type="catalytic activity">
    <reaction evidence="5">
        <text>ATP + H2O = ADP + phosphate + H(+)</text>
        <dbReference type="Rhea" id="RHEA:13065"/>
        <dbReference type="ChEBI" id="CHEBI:15377"/>
        <dbReference type="ChEBI" id="CHEBI:15378"/>
        <dbReference type="ChEBI" id="CHEBI:30616"/>
        <dbReference type="ChEBI" id="CHEBI:43474"/>
        <dbReference type="ChEBI" id="CHEBI:456216"/>
    </reaction>
</comment>
<reference evidence="8" key="1">
    <citation type="submission" date="2020-12" db="EMBL/GenBank/DDBJ databases">
        <title>Vagococcus allomyrinae sp. nov. and Enterococcus lavae sp. nov., isolated from the larvae of Allomyrina dichotoma.</title>
        <authorList>
            <person name="Lee S.D."/>
        </authorList>
    </citation>
    <scope>NUCLEOTIDE SEQUENCE</scope>
    <source>
        <strain evidence="8">BWB3-3</strain>
    </source>
</reference>
<dbReference type="FunFam" id="3.40.50.300:FF:000056">
    <property type="entry name" value="Cell division ATP-binding protein FtsE"/>
    <property type="match status" value="1"/>
</dbReference>
<comment type="caution">
    <text evidence="8">The sequence shown here is derived from an EMBL/GenBank/DDBJ whole genome shotgun (WGS) entry which is preliminary data.</text>
</comment>
<evidence type="ECO:0000256" key="4">
    <source>
        <dbReference type="ARBA" id="ARBA00022840"/>
    </source>
</evidence>
<dbReference type="RefSeq" id="WP_209524593.1">
    <property type="nucleotide sequence ID" value="NZ_JAEEGA010000001.1"/>
</dbReference>
<gene>
    <name evidence="8" type="ORF">I6N95_01640</name>
</gene>
<sequence length="244" mass="26989">MIKIINVSHHYQAQPTFRDFSVSVQPGEFVYVVGPSGAGKSTFIKLLYGEELVSSGELSVANYDLTRLAVAERASFHQQIGVVFQDFRLLERYTVNENLAYPLEVIGMPEEQILTRVTKLLDYVGLSGKGQDFPVELSGGEQQRVAIARALVTEPILLIADELTGNLDPKNSHMILELLQKINVSGTTVLMATHDYPLIEQFPQRVLTIKSGQLVADSEGGHFGLKTNEAVSMVQRIKDDRSLS</sequence>
<dbReference type="SMART" id="SM00382">
    <property type="entry name" value="AAA"/>
    <property type="match status" value="1"/>
</dbReference>
<dbReference type="GO" id="GO:0016887">
    <property type="term" value="F:ATP hydrolysis activity"/>
    <property type="evidence" value="ECO:0007669"/>
    <property type="project" value="InterPro"/>
</dbReference>
<dbReference type="Proteomes" id="UP000674938">
    <property type="component" value="Unassembled WGS sequence"/>
</dbReference>
<accession>A0A940SU45</accession>
<keyword evidence="9" id="KW-1185">Reference proteome</keyword>
<protein>
    <submittedName>
        <fullName evidence="8">ATP-binding cassette domain-containing protein</fullName>
    </submittedName>
</protein>
<keyword evidence="4 8" id="KW-0067">ATP-binding</keyword>
<dbReference type="Gene3D" id="3.40.50.300">
    <property type="entry name" value="P-loop containing nucleotide triphosphate hydrolases"/>
    <property type="match status" value="1"/>
</dbReference>
<dbReference type="GO" id="GO:0005524">
    <property type="term" value="F:ATP binding"/>
    <property type="evidence" value="ECO:0007669"/>
    <property type="project" value="UniProtKB-KW"/>
</dbReference>
<dbReference type="InterPro" id="IPR027417">
    <property type="entry name" value="P-loop_NTPase"/>
</dbReference>
<dbReference type="PANTHER" id="PTHR24220:SF470">
    <property type="entry name" value="CELL DIVISION ATP-BINDING PROTEIN FTSE"/>
    <property type="match status" value="1"/>
</dbReference>
<dbReference type="SUPFAM" id="SSF52540">
    <property type="entry name" value="P-loop containing nucleoside triphosphate hydrolases"/>
    <property type="match status" value="1"/>
</dbReference>
<dbReference type="Pfam" id="PF00005">
    <property type="entry name" value="ABC_tran"/>
    <property type="match status" value="1"/>
</dbReference>